<reference evidence="2" key="1">
    <citation type="submission" date="2021-01" db="EMBL/GenBank/DDBJ databases">
        <authorList>
            <person name="Corre E."/>
            <person name="Pelletier E."/>
            <person name="Niang G."/>
            <person name="Scheremetjew M."/>
            <person name="Finn R."/>
            <person name="Kale V."/>
            <person name="Holt S."/>
            <person name="Cochrane G."/>
            <person name="Meng A."/>
            <person name="Brown T."/>
            <person name="Cohen L."/>
        </authorList>
    </citation>
    <scope>NUCLEOTIDE SEQUENCE</scope>
    <source>
        <strain evidence="2">MM31A-1</strain>
    </source>
</reference>
<dbReference type="Gene3D" id="3.40.50.720">
    <property type="entry name" value="NAD(P)-binding Rossmann-like Domain"/>
    <property type="match status" value="1"/>
</dbReference>
<proteinExistence type="predicted"/>
<sequence length="375" mass="40463">MGILKSKMTKGAASKQAEVVLVGCGCPLRGMGWYHAVQMLGNEVPHAKLAYVVEPWFMGAGASGPGGPEFTEFQKESEAAHGVGFHTSLADLPPVDDGAKRLALISGRTADNPRLMSEAIKAGCLTIYLEKPGAPTVTELEAMKKEAADTGATILMGYNKNVCKYVTKARAFASTVDDGHVTFISNNTYEPTAESLGECFERNAEGMLKNMAIHELALLVSFYDVSVDNIDSVTADKDFSSMQTLKGPSGKDWTDFDKIKFTIKTKNGNEVSVQADRCGGDTSYATVTNTAGEELFRHSMPDEEDKANVSVLEAKYPGAMPYFFSQDPDYITVKDRVGNFCANGVEAEGIATIDIACETLKVAEYLVPVLQEQLK</sequence>
<evidence type="ECO:0000313" key="2">
    <source>
        <dbReference type="EMBL" id="CAE0463403.1"/>
    </source>
</evidence>
<dbReference type="PANTHER" id="PTHR42840:SF3">
    <property type="entry name" value="BINDING ROSSMANN FOLD OXIDOREDUCTASE, PUTATIVE (AFU_ORTHOLOGUE AFUA_2G10240)-RELATED"/>
    <property type="match status" value="1"/>
</dbReference>
<dbReference type="GO" id="GO:0006740">
    <property type="term" value="P:NADPH regeneration"/>
    <property type="evidence" value="ECO:0007669"/>
    <property type="project" value="TreeGrafter"/>
</dbReference>
<evidence type="ECO:0008006" key="3">
    <source>
        <dbReference type="Google" id="ProtNLM"/>
    </source>
</evidence>
<dbReference type="InterPro" id="IPR036291">
    <property type="entry name" value="NAD(P)-bd_dom_sf"/>
</dbReference>
<accession>A0A7S3V8E2</accession>
<gene>
    <name evidence="2" type="ORF">CDEB00056_LOCUS8244</name>
</gene>
<organism evidence="2">
    <name type="scientific">Chaetoceros debilis</name>
    <dbReference type="NCBI Taxonomy" id="122233"/>
    <lineage>
        <taxon>Eukaryota</taxon>
        <taxon>Sar</taxon>
        <taxon>Stramenopiles</taxon>
        <taxon>Ochrophyta</taxon>
        <taxon>Bacillariophyta</taxon>
        <taxon>Coscinodiscophyceae</taxon>
        <taxon>Chaetocerotophycidae</taxon>
        <taxon>Chaetocerotales</taxon>
        <taxon>Chaetocerotaceae</taxon>
        <taxon>Chaetoceros</taxon>
    </lineage>
</organism>
<name>A0A7S3V8E2_9STRA</name>
<dbReference type="EMBL" id="HBIO01010645">
    <property type="protein sequence ID" value="CAE0463403.1"/>
    <property type="molecule type" value="Transcribed_RNA"/>
</dbReference>
<dbReference type="GO" id="GO:0016491">
    <property type="term" value="F:oxidoreductase activity"/>
    <property type="evidence" value="ECO:0007669"/>
    <property type="project" value="UniProtKB-KW"/>
</dbReference>
<dbReference type="AlphaFoldDB" id="A0A7S3V8E2"/>
<dbReference type="GO" id="GO:0005737">
    <property type="term" value="C:cytoplasm"/>
    <property type="evidence" value="ECO:0007669"/>
    <property type="project" value="TreeGrafter"/>
</dbReference>
<evidence type="ECO:0000256" key="1">
    <source>
        <dbReference type="ARBA" id="ARBA00023002"/>
    </source>
</evidence>
<dbReference type="SUPFAM" id="SSF51735">
    <property type="entry name" value="NAD(P)-binding Rossmann-fold domains"/>
    <property type="match status" value="1"/>
</dbReference>
<keyword evidence="1" id="KW-0560">Oxidoreductase</keyword>
<protein>
    <recommendedName>
        <fullName evidence="3">Gfo/Idh/MocA-like oxidoreductase N-terminal domain-containing protein</fullName>
    </recommendedName>
</protein>
<dbReference type="PANTHER" id="PTHR42840">
    <property type="entry name" value="NAD(P)-BINDING ROSSMANN-FOLD SUPERFAMILY PROTEIN-RELATED"/>
    <property type="match status" value="1"/>
</dbReference>